<feature type="compositionally biased region" description="Basic residues" evidence="3">
    <location>
        <begin position="480"/>
        <end position="494"/>
    </location>
</feature>
<feature type="compositionally biased region" description="Polar residues" evidence="3">
    <location>
        <begin position="523"/>
        <end position="532"/>
    </location>
</feature>
<keyword evidence="2" id="KW-0597">Phosphoprotein</keyword>
<dbReference type="SUPFAM" id="SSF47769">
    <property type="entry name" value="SAM/Pointed domain"/>
    <property type="match status" value="1"/>
</dbReference>
<dbReference type="OrthoDB" id="6021761at2759"/>
<evidence type="ECO:0000256" key="2">
    <source>
        <dbReference type="ARBA" id="ARBA00022553"/>
    </source>
</evidence>
<evidence type="ECO:0000313" key="6">
    <source>
        <dbReference type="Proteomes" id="UP000594262"/>
    </source>
</evidence>
<evidence type="ECO:0000259" key="4">
    <source>
        <dbReference type="SMART" id="SM00454"/>
    </source>
</evidence>
<dbReference type="InterPro" id="IPR013761">
    <property type="entry name" value="SAM/pointed_sf"/>
</dbReference>
<dbReference type="PANTHER" id="PTHR14454:SF11">
    <property type="entry name" value="SERRANO, ISOFORM F"/>
    <property type="match status" value="1"/>
</dbReference>
<dbReference type="PANTHER" id="PTHR14454">
    <property type="entry name" value="GRB2-ASSOCIATED AND REGULATOR OF MAPK PROTEIN FAMILY MEMBER"/>
    <property type="match status" value="1"/>
</dbReference>
<feature type="domain" description="SAM" evidence="4">
    <location>
        <begin position="615"/>
        <end position="681"/>
    </location>
</feature>
<dbReference type="Pfam" id="PF12736">
    <property type="entry name" value="CABIT"/>
    <property type="match status" value="1"/>
</dbReference>
<protein>
    <recommendedName>
        <fullName evidence="4">SAM domain-containing protein</fullName>
    </recommendedName>
</protein>
<dbReference type="EnsemblMetazoa" id="CLYHEMT005860.2">
    <property type="protein sequence ID" value="CLYHEMP005860.2"/>
    <property type="gene ID" value="CLYHEMG005860"/>
</dbReference>
<dbReference type="Pfam" id="PF07647">
    <property type="entry name" value="SAM_2"/>
    <property type="match status" value="1"/>
</dbReference>
<dbReference type="EnsemblMetazoa" id="CLYHEMT005860.3">
    <property type="protein sequence ID" value="CLYHEMP005860.3"/>
    <property type="gene ID" value="CLYHEMG005860"/>
</dbReference>
<dbReference type="RefSeq" id="XP_066935243.1">
    <property type="nucleotide sequence ID" value="XM_067079142.1"/>
</dbReference>
<feature type="region of interest" description="Disordered" evidence="3">
    <location>
        <begin position="454"/>
        <end position="539"/>
    </location>
</feature>
<feature type="compositionally biased region" description="Polar residues" evidence="3">
    <location>
        <begin position="500"/>
        <end position="514"/>
    </location>
</feature>
<feature type="region of interest" description="Disordered" evidence="3">
    <location>
        <begin position="386"/>
        <end position="438"/>
    </location>
</feature>
<dbReference type="AlphaFoldDB" id="A0A7M5UU56"/>
<feature type="region of interest" description="Disordered" evidence="3">
    <location>
        <begin position="313"/>
        <end position="358"/>
    </location>
</feature>
<dbReference type="RefSeq" id="XP_066935245.1">
    <property type="nucleotide sequence ID" value="XM_067079144.1"/>
</dbReference>
<dbReference type="Proteomes" id="UP000594262">
    <property type="component" value="Unplaced"/>
</dbReference>
<accession>A0A7M5UU56</accession>
<name>A0A7M5UU56_9CNID</name>
<dbReference type="InterPro" id="IPR001660">
    <property type="entry name" value="SAM"/>
</dbReference>
<comment type="similarity">
    <text evidence="1">Belongs to the GAREM family.</text>
</comment>
<dbReference type="RefSeq" id="XP_066935242.1">
    <property type="nucleotide sequence ID" value="XM_067079141.1"/>
</dbReference>
<proteinExistence type="inferred from homology"/>
<evidence type="ECO:0000256" key="1">
    <source>
        <dbReference type="ARBA" id="ARBA00006392"/>
    </source>
</evidence>
<feature type="compositionally biased region" description="Low complexity" evidence="3">
    <location>
        <begin position="327"/>
        <end position="343"/>
    </location>
</feature>
<evidence type="ECO:0000256" key="3">
    <source>
        <dbReference type="SAM" id="MobiDB-lite"/>
    </source>
</evidence>
<organism evidence="5 6">
    <name type="scientific">Clytia hemisphaerica</name>
    <dbReference type="NCBI Taxonomy" id="252671"/>
    <lineage>
        <taxon>Eukaryota</taxon>
        <taxon>Metazoa</taxon>
        <taxon>Cnidaria</taxon>
        <taxon>Hydrozoa</taxon>
        <taxon>Hydroidolina</taxon>
        <taxon>Leptothecata</taxon>
        <taxon>Obeliida</taxon>
        <taxon>Clytiidae</taxon>
        <taxon>Clytia</taxon>
    </lineage>
</organism>
<dbReference type="EnsemblMetazoa" id="CLYHEMT005860.1">
    <property type="protein sequence ID" value="CLYHEMP005860.1"/>
    <property type="gene ID" value="CLYHEMG005860"/>
</dbReference>
<reference evidence="5" key="1">
    <citation type="submission" date="2021-01" db="UniProtKB">
        <authorList>
            <consortium name="EnsemblMetazoa"/>
        </authorList>
    </citation>
    <scope>IDENTIFICATION</scope>
</reference>
<keyword evidence="6" id="KW-1185">Reference proteome</keyword>
<dbReference type="SMART" id="SM00454">
    <property type="entry name" value="SAM"/>
    <property type="match status" value="2"/>
</dbReference>
<feature type="compositionally biased region" description="Basic and acidic residues" evidence="3">
    <location>
        <begin position="388"/>
        <end position="418"/>
    </location>
</feature>
<evidence type="ECO:0000313" key="5">
    <source>
        <dbReference type="EnsemblMetazoa" id="CLYHEMP005860.3"/>
    </source>
</evidence>
<dbReference type="GeneID" id="136822830"/>
<dbReference type="InterPro" id="IPR025946">
    <property type="entry name" value="CABIT_dom"/>
</dbReference>
<feature type="compositionally biased region" description="Polar residues" evidence="3">
    <location>
        <begin position="419"/>
        <end position="438"/>
    </location>
</feature>
<dbReference type="RefSeq" id="XP_066935244.1">
    <property type="nucleotide sequence ID" value="XM_067079143.1"/>
</dbReference>
<sequence length="780" mass="88156">MSIISSTSSPPMELSMNPDDLVWKNTEYKLKFILDNPNFELPQVVRIHQGHMIDEDDALASGQILTIHGKKKIENVTGQDIYGRELNIPLSCPFKLRVIAMTSPRTFKDIRELCYCESPPSFVTLQQDALGCDDIELTADTILELKDKVMTGDGDIAGLNCRVDDQNDNDGRTITLPMHFVGSFTETFSYQQLHKRYIVADLIKEFKLPINVQFLSNTEKNSSYGPHLGLLTLERKRAMNSILATTIIDNVRHALTFSAELPVTIQVATGIKKSPYRYPNSQSQVDLKKFDYCSPSDPYSGVTLQTFDDLRTPMIPRRGSAPRMYNRTRSSTDASSRYSSTTSVPELPKKTQSTSTIVKNRNKSLDLGKNFENFFKFKGLRKSMSSKIGKDKNGRNKQKSQDELDETRSFIQSDDGHSTTDLLSIAPTSNGSDSIGNESFSRITECMEAMTMSIDQTMTPGRRRRHSRKGSGDSGICLSGRKHPRSRSLSRSRSRMSPDAPSSNPSDTIDTFSEWSLPMNLKDSPSSGRKTYSSQGGSSSSYLWGVDSNLISTEQENQPATDDYQTDFLTNQNTINMMNFHNTEKDKSNEVENNKTTNQDLSPLTSRQLESINEIRQLNEDGVCRILETLNFYDFKDIFTQNQINGELLLDLEIDDLVNDLKLSLFQAKKIVKYIKGWRPQSEDRQITEASRRNSLNPRDWSENDVLLHMTTINLIDFGNFCIKNQVNGDLLLDILDKETLNSLKNDHKVKISNLESKKLLNFVVKGWRPDVSPKKSALL</sequence>
<dbReference type="Gene3D" id="1.10.150.50">
    <property type="entry name" value="Transcription Factor, Ets-1"/>
    <property type="match status" value="1"/>
</dbReference>
<dbReference type="InterPro" id="IPR052281">
    <property type="entry name" value="GAREM"/>
</dbReference>
<feature type="domain" description="SAM" evidence="4">
    <location>
        <begin position="698"/>
        <end position="771"/>
    </location>
</feature>